<dbReference type="SUPFAM" id="SSF51905">
    <property type="entry name" value="FAD/NAD(P)-binding domain"/>
    <property type="match status" value="1"/>
</dbReference>
<dbReference type="PANTHER" id="PTHR10742:SF410">
    <property type="entry name" value="LYSINE-SPECIFIC HISTONE DEMETHYLASE 2"/>
    <property type="match status" value="1"/>
</dbReference>
<evidence type="ECO:0000313" key="1">
    <source>
        <dbReference type="EMBL" id="SVB05123.1"/>
    </source>
</evidence>
<organism evidence="1">
    <name type="scientific">marine metagenome</name>
    <dbReference type="NCBI Taxonomy" id="408172"/>
    <lineage>
        <taxon>unclassified sequences</taxon>
        <taxon>metagenomes</taxon>
        <taxon>ecological metagenomes</taxon>
    </lineage>
</organism>
<dbReference type="Pfam" id="PF13450">
    <property type="entry name" value="NAD_binding_8"/>
    <property type="match status" value="1"/>
</dbReference>
<dbReference type="EMBL" id="UINC01026878">
    <property type="protein sequence ID" value="SVB05123.1"/>
    <property type="molecule type" value="Genomic_DNA"/>
</dbReference>
<feature type="non-terminal residue" evidence="1">
    <location>
        <position position="196"/>
    </location>
</feature>
<dbReference type="InterPro" id="IPR036188">
    <property type="entry name" value="FAD/NAD-bd_sf"/>
</dbReference>
<reference evidence="1" key="1">
    <citation type="submission" date="2018-05" db="EMBL/GenBank/DDBJ databases">
        <authorList>
            <person name="Lanie J.A."/>
            <person name="Ng W.-L."/>
            <person name="Kazmierczak K.M."/>
            <person name="Andrzejewski T.M."/>
            <person name="Davidsen T.M."/>
            <person name="Wayne K.J."/>
            <person name="Tettelin H."/>
            <person name="Glass J.I."/>
            <person name="Rusch D."/>
            <person name="Podicherti R."/>
            <person name="Tsui H.-C.T."/>
            <person name="Winkler M.E."/>
        </authorList>
    </citation>
    <scope>NUCLEOTIDE SEQUENCE</scope>
</reference>
<name>A0A382AVQ9_9ZZZZ</name>
<dbReference type="InterPro" id="IPR050281">
    <property type="entry name" value="Flavin_monoamine_oxidase"/>
</dbReference>
<dbReference type="AlphaFoldDB" id="A0A382AVQ9"/>
<dbReference type="GO" id="GO:0016491">
    <property type="term" value="F:oxidoreductase activity"/>
    <property type="evidence" value="ECO:0007669"/>
    <property type="project" value="TreeGrafter"/>
</dbReference>
<proteinExistence type="predicted"/>
<dbReference type="PANTHER" id="PTHR10742">
    <property type="entry name" value="FLAVIN MONOAMINE OXIDASE"/>
    <property type="match status" value="1"/>
</dbReference>
<gene>
    <name evidence="1" type="ORF">METZ01_LOCUS157977</name>
</gene>
<dbReference type="Gene3D" id="3.50.50.60">
    <property type="entry name" value="FAD/NAD(P)-binding domain"/>
    <property type="match status" value="1"/>
</dbReference>
<sequence>MVKKLQQQRRLLLKGIAASALAPRIVMGNTVTNPDVVIIGAGIAGLEAAKTLQNKGISFVVVEANYRIGGRVHTNNKIFGLPFDTHAHWMRASPTNPLISHARSNGFDLYRDDGGQQYFVGNRKATEEELTDLWKTDALFNKRIRGSALSGATGSEDNARAALGEDFFSRPWGYTVASEYGVWDMAQDSKDWSPKS</sequence>
<accession>A0A382AVQ9</accession>
<protein>
    <submittedName>
        <fullName evidence="1">Uncharacterized protein</fullName>
    </submittedName>
</protein>